<keyword evidence="1" id="KW-0547">Nucleotide-binding</keyword>
<comment type="caution">
    <text evidence="1">The sequence shown here is derived from an EMBL/GenBank/DDBJ whole genome shotgun (WGS) entry which is preliminary data.</text>
</comment>
<proteinExistence type="predicted"/>
<protein>
    <submittedName>
        <fullName evidence="1">ATP-binding protein</fullName>
    </submittedName>
</protein>
<keyword evidence="2" id="KW-1185">Reference proteome</keyword>
<dbReference type="Gene3D" id="3.30.565.10">
    <property type="entry name" value="Histidine kinase-like ATPase, C-terminal domain"/>
    <property type="match status" value="1"/>
</dbReference>
<dbReference type="Proteomes" id="UP000231322">
    <property type="component" value="Unassembled WGS sequence"/>
</dbReference>
<dbReference type="Pfam" id="PF13589">
    <property type="entry name" value="HATPase_c_3"/>
    <property type="match status" value="1"/>
</dbReference>
<organism evidence="1 2">
    <name type="scientific">Clostridium combesii</name>
    <dbReference type="NCBI Taxonomy" id="39481"/>
    <lineage>
        <taxon>Bacteria</taxon>
        <taxon>Bacillati</taxon>
        <taxon>Bacillota</taxon>
        <taxon>Clostridia</taxon>
        <taxon>Eubacteriales</taxon>
        <taxon>Clostridiaceae</taxon>
        <taxon>Clostridium</taxon>
    </lineage>
</organism>
<reference evidence="1 2" key="1">
    <citation type="submission" date="2017-10" db="EMBL/GenBank/DDBJ databases">
        <title>Reclassification of Eubacterium combesii and discrepancies in the nomenclature of botulinum neurotoxin producing clostridia. Request for an Opinion.</title>
        <authorList>
            <person name="Dobritsa A.P."/>
            <person name="Kutumbaka K.K."/>
            <person name="Samadpour M."/>
        </authorList>
    </citation>
    <scope>NUCLEOTIDE SEQUENCE [LARGE SCALE GENOMIC DNA]</scope>
    <source>
        <strain evidence="1 2">DSM 20696</strain>
    </source>
</reference>
<name>A0A2G7HJD3_9CLOT</name>
<keyword evidence="1" id="KW-0067">ATP-binding</keyword>
<accession>A0A2G7HJD3</accession>
<gene>
    <name evidence="1" type="ORF">CS538_05200</name>
</gene>
<sequence>MRRKMKVVNESVDTAGISKDYKVCISEYIWNSFDAKATTVSIDFEINSLGGLEFLSIKDNGTGIIFEDLDKTFERFLSSQKVAMQKEEYLHGHKGKGRFSFTSFAENALWETVYNDGEKNYKYSINIKKTDKDYFDTSEKVYCTDKCGTKLTIGGIGNLQNEHITNNEFKEYLNEKFACFLYLNRNKDYNINIKGVPLDYMEFIDESLSAEYKLNIDDNYFNIHFIKWTGKINEKYFFHFNDTNGVEKYRQHTSYNNKKVGFPHSVYIISDYFKNFKENIDEDKQIDGQTSILSHPSPKDKIFKELIRKLKEIVNERYKFFVKSQAPKLIDKLDQEGAFPKFGNDKYGMMKKEDLKEVLVEICAVQPKIFNCHIEQKKTIIGFLNLLLDTDEREGVINIMDSITSLTSDERKELNDVLRKTTLSRIIRTVSTIQNRLKVIEALKILVYDKTKFTNERDHIQKIIEENYWLFGEQYHMVSADKNFEVALSQYLYLLDGYKNLEEYKINNKDRLRRPDIFICRKRPVEYSNSTEKEENIIVELKAPSVILDKDIYRQVDDYMDLIMSQSKFGSSLRTWKFIMISTKVDRYIESLYESASRYNKNFLVRPGKDYEIYAMTWDDVFKNFEISHKYILNKLEFDKTIIKDEIEKLSDKEGREFVNEMVEEILKMKEAIQ</sequence>
<evidence type="ECO:0000313" key="1">
    <source>
        <dbReference type="EMBL" id="PIH05227.1"/>
    </source>
</evidence>
<evidence type="ECO:0000313" key="2">
    <source>
        <dbReference type="Proteomes" id="UP000231322"/>
    </source>
</evidence>
<dbReference type="EMBL" id="PEIK01000003">
    <property type="protein sequence ID" value="PIH05227.1"/>
    <property type="molecule type" value="Genomic_DNA"/>
</dbReference>
<dbReference type="InterPro" id="IPR036890">
    <property type="entry name" value="HATPase_C_sf"/>
</dbReference>
<dbReference type="GO" id="GO:0005524">
    <property type="term" value="F:ATP binding"/>
    <property type="evidence" value="ECO:0007669"/>
    <property type="project" value="UniProtKB-KW"/>
</dbReference>
<dbReference type="RefSeq" id="WP_099838476.1">
    <property type="nucleotide sequence ID" value="NZ_PEIK01000003.1"/>
</dbReference>
<dbReference type="AlphaFoldDB" id="A0A2G7HJD3"/>
<dbReference type="SUPFAM" id="SSF55874">
    <property type="entry name" value="ATPase domain of HSP90 chaperone/DNA topoisomerase II/histidine kinase"/>
    <property type="match status" value="1"/>
</dbReference>